<keyword evidence="2" id="KW-0812">Transmembrane</keyword>
<dbReference type="HOGENOM" id="CLU_046025_4_0_1"/>
<dbReference type="Proteomes" id="UP000027265">
    <property type="component" value="Unassembled WGS sequence"/>
</dbReference>
<feature type="transmembrane region" description="Helical" evidence="2">
    <location>
        <begin position="99"/>
        <end position="118"/>
    </location>
</feature>
<evidence type="ECO:0000313" key="4">
    <source>
        <dbReference type="EMBL" id="KDQ57112.1"/>
    </source>
</evidence>
<dbReference type="InterPro" id="IPR045339">
    <property type="entry name" value="DUF6534"/>
</dbReference>
<gene>
    <name evidence="4" type="ORF">JAAARDRAFT_35714</name>
</gene>
<keyword evidence="5" id="KW-1185">Reference proteome</keyword>
<feature type="transmembrane region" description="Helical" evidence="2">
    <location>
        <begin position="172"/>
        <end position="197"/>
    </location>
</feature>
<sequence>MSGFSIPLIQSHPESFIGPGVAGVFVQAFQTGVLVNQSIKFWSRSHQEPVSLRILVAFVSAAAFFQTALAFYTTWQIIVLNFGNWIAPVDPRWPDRLQTVINVSMASPVQSFLIWRCWAMTSRRWVIIVPLIATLVASVVVSIVTTAQVFQVDFTQYLQPQNGPAPKIQVDVSFVLSLILPAALDVAVTSILLIYLLRSRSSVYTARFRRIFTQLITISWEAAVPPCACAMATVITYFVLVDTNFWDLFFQQILGKLYVISLFVTLNGRAHLKRKVQPDHVPNLTAAFASLAVPEIHIEMSSNRQSETNHLTRDLVSPPQRRVPDEERDDSSAERPEKSRDWQVNGDDTSSR</sequence>
<dbReference type="AlphaFoldDB" id="A0A067Q0U5"/>
<evidence type="ECO:0000259" key="3">
    <source>
        <dbReference type="Pfam" id="PF20152"/>
    </source>
</evidence>
<dbReference type="Pfam" id="PF20152">
    <property type="entry name" value="DUF6534"/>
    <property type="match status" value="1"/>
</dbReference>
<evidence type="ECO:0000256" key="2">
    <source>
        <dbReference type="SAM" id="Phobius"/>
    </source>
</evidence>
<feature type="domain" description="DUF6534" evidence="3">
    <location>
        <begin position="182"/>
        <end position="271"/>
    </location>
</feature>
<accession>A0A067Q0U5</accession>
<feature type="transmembrane region" description="Helical" evidence="2">
    <location>
        <begin position="218"/>
        <end position="239"/>
    </location>
</feature>
<dbReference type="OrthoDB" id="3155837at2759"/>
<evidence type="ECO:0000256" key="1">
    <source>
        <dbReference type="SAM" id="MobiDB-lite"/>
    </source>
</evidence>
<keyword evidence="2" id="KW-0472">Membrane</keyword>
<name>A0A067Q0U5_9AGAM</name>
<dbReference type="PANTHER" id="PTHR40465:SF1">
    <property type="entry name" value="DUF6534 DOMAIN-CONTAINING PROTEIN"/>
    <property type="match status" value="1"/>
</dbReference>
<protein>
    <recommendedName>
        <fullName evidence="3">DUF6534 domain-containing protein</fullName>
    </recommendedName>
</protein>
<feature type="transmembrane region" description="Helical" evidence="2">
    <location>
        <begin position="16"/>
        <end position="35"/>
    </location>
</feature>
<feature type="transmembrane region" description="Helical" evidence="2">
    <location>
        <begin position="55"/>
        <end position="79"/>
    </location>
</feature>
<feature type="transmembrane region" description="Helical" evidence="2">
    <location>
        <begin position="125"/>
        <end position="152"/>
    </location>
</feature>
<dbReference type="STRING" id="933084.A0A067Q0U5"/>
<keyword evidence="2" id="KW-1133">Transmembrane helix</keyword>
<dbReference type="EMBL" id="KL197720">
    <property type="protein sequence ID" value="KDQ57112.1"/>
    <property type="molecule type" value="Genomic_DNA"/>
</dbReference>
<dbReference type="InParanoid" id="A0A067Q0U5"/>
<dbReference type="PANTHER" id="PTHR40465">
    <property type="entry name" value="CHROMOSOME 1, WHOLE GENOME SHOTGUN SEQUENCE"/>
    <property type="match status" value="1"/>
</dbReference>
<feature type="region of interest" description="Disordered" evidence="1">
    <location>
        <begin position="302"/>
        <end position="352"/>
    </location>
</feature>
<evidence type="ECO:0000313" key="5">
    <source>
        <dbReference type="Proteomes" id="UP000027265"/>
    </source>
</evidence>
<feature type="transmembrane region" description="Helical" evidence="2">
    <location>
        <begin position="245"/>
        <end position="266"/>
    </location>
</feature>
<reference evidence="5" key="1">
    <citation type="journal article" date="2014" name="Proc. Natl. Acad. Sci. U.S.A.">
        <title>Extensive sampling of basidiomycete genomes demonstrates inadequacy of the white-rot/brown-rot paradigm for wood decay fungi.</title>
        <authorList>
            <person name="Riley R."/>
            <person name="Salamov A.A."/>
            <person name="Brown D.W."/>
            <person name="Nagy L.G."/>
            <person name="Floudas D."/>
            <person name="Held B.W."/>
            <person name="Levasseur A."/>
            <person name="Lombard V."/>
            <person name="Morin E."/>
            <person name="Otillar R."/>
            <person name="Lindquist E.A."/>
            <person name="Sun H."/>
            <person name="LaButti K.M."/>
            <person name="Schmutz J."/>
            <person name="Jabbour D."/>
            <person name="Luo H."/>
            <person name="Baker S.E."/>
            <person name="Pisabarro A.G."/>
            <person name="Walton J.D."/>
            <person name="Blanchette R.A."/>
            <person name="Henrissat B."/>
            <person name="Martin F."/>
            <person name="Cullen D."/>
            <person name="Hibbett D.S."/>
            <person name="Grigoriev I.V."/>
        </authorList>
    </citation>
    <scope>NUCLEOTIDE SEQUENCE [LARGE SCALE GENOMIC DNA]</scope>
    <source>
        <strain evidence="5">MUCL 33604</strain>
    </source>
</reference>
<proteinExistence type="predicted"/>
<feature type="compositionally biased region" description="Basic and acidic residues" evidence="1">
    <location>
        <begin position="322"/>
        <end position="341"/>
    </location>
</feature>
<organism evidence="4 5">
    <name type="scientific">Jaapia argillacea MUCL 33604</name>
    <dbReference type="NCBI Taxonomy" id="933084"/>
    <lineage>
        <taxon>Eukaryota</taxon>
        <taxon>Fungi</taxon>
        <taxon>Dikarya</taxon>
        <taxon>Basidiomycota</taxon>
        <taxon>Agaricomycotina</taxon>
        <taxon>Agaricomycetes</taxon>
        <taxon>Agaricomycetidae</taxon>
        <taxon>Jaapiales</taxon>
        <taxon>Jaapiaceae</taxon>
        <taxon>Jaapia</taxon>
    </lineage>
</organism>